<evidence type="ECO:0000313" key="12">
    <source>
        <dbReference type="Proteomes" id="UP000424527"/>
    </source>
</evidence>
<evidence type="ECO:0000256" key="3">
    <source>
        <dbReference type="ARBA" id="ARBA00022692"/>
    </source>
</evidence>
<dbReference type="AlphaFoldDB" id="A0A6G0HDP8"/>
<evidence type="ECO:0000256" key="1">
    <source>
        <dbReference type="ARBA" id="ARBA00004477"/>
    </source>
</evidence>
<protein>
    <recommendedName>
        <fullName evidence="9">Receptor expression-enhancing protein</fullName>
    </recommendedName>
</protein>
<evidence type="ECO:0000256" key="8">
    <source>
        <dbReference type="ARBA" id="ARBA00029431"/>
    </source>
</evidence>
<evidence type="ECO:0000313" key="11">
    <source>
        <dbReference type="EMBL" id="KAE8277141.1"/>
    </source>
</evidence>
<organism evidence="11 12">
    <name type="scientific">Larimichthys crocea</name>
    <name type="common">Large yellow croaker</name>
    <name type="synonym">Pseudosciaena crocea</name>
    <dbReference type="NCBI Taxonomy" id="215358"/>
    <lineage>
        <taxon>Eukaryota</taxon>
        <taxon>Metazoa</taxon>
        <taxon>Chordata</taxon>
        <taxon>Craniata</taxon>
        <taxon>Vertebrata</taxon>
        <taxon>Euteleostomi</taxon>
        <taxon>Actinopterygii</taxon>
        <taxon>Neopterygii</taxon>
        <taxon>Teleostei</taxon>
        <taxon>Neoteleostei</taxon>
        <taxon>Acanthomorphata</taxon>
        <taxon>Eupercaria</taxon>
        <taxon>Sciaenidae</taxon>
        <taxon>Larimichthys</taxon>
    </lineage>
</organism>
<keyword evidence="6 9" id="KW-0472">Membrane</keyword>
<dbReference type="GO" id="GO:0005789">
    <property type="term" value="C:endoplasmic reticulum membrane"/>
    <property type="evidence" value="ECO:0007669"/>
    <property type="project" value="UniProtKB-SubCell"/>
</dbReference>
<feature type="compositionally biased region" description="Polar residues" evidence="10">
    <location>
        <begin position="133"/>
        <end position="149"/>
    </location>
</feature>
<dbReference type="InterPro" id="IPR004345">
    <property type="entry name" value="TB2_DP1_HVA22"/>
</dbReference>
<dbReference type="EMBL" id="REGW02001298">
    <property type="protein sequence ID" value="KAE8277141.1"/>
    <property type="molecule type" value="Genomic_DNA"/>
</dbReference>
<evidence type="ECO:0000256" key="10">
    <source>
        <dbReference type="SAM" id="MobiDB-lite"/>
    </source>
</evidence>
<gene>
    <name evidence="11" type="ORF">D5F01_LYC25048</name>
</gene>
<keyword evidence="4" id="KW-0256">Endoplasmic reticulum</keyword>
<sequence>MADVLVVYGVFSLGEFFSDIFLYWFPFYYAFKCLFLLWCMAPMSWNGSQIIYDKVVRPVFLRHEAMVDNIVSDLGGKAMSAAENLTREGTDQFNTSTLWLHSSVNHLEPMFLPSLQSLTTLMKNKALVTQVQQVNQPEPKSLPSTSAETSAARVAPSEPGEDRPSFR</sequence>
<name>A0A6G0HDP8_LARCR</name>
<keyword evidence="7" id="KW-0968">Cytoplasmic vesicle</keyword>
<dbReference type="Pfam" id="PF03134">
    <property type="entry name" value="TB2_DP1_HVA22"/>
    <property type="match status" value="1"/>
</dbReference>
<feature type="region of interest" description="Disordered" evidence="10">
    <location>
        <begin position="133"/>
        <end position="167"/>
    </location>
</feature>
<dbReference type="PANTHER" id="PTHR12300">
    <property type="entry name" value="HVA22-LIKE PROTEINS"/>
    <property type="match status" value="1"/>
</dbReference>
<evidence type="ECO:0000256" key="5">
    <source>
        <dbReference type="ARBA" id="ARBA00022989"/>
    </source>
</evidence>
<evidence type="ECO:0000256" key="2">
    <source>
        <dbReference type="ARBA" id="ARBA00008573"/>
    </source>
</evidence>
<keyword evidence="3 9" id="KW-0812">Transmembrane</keyword>
<evidence type="ECO:0000256" key="6">
    <source>
        <dbReference type="ARBA" id="ARBA00023136"/>
    </source>
</evidence>
<keyword evidence="5 9" id="KW-1133">Transmembrane helix</keyword>
<comment type="caution">
    <text evidence="11">The sequence shown here is derived from an EMBL/GenBank/DDBJ whole genome shotgun (WGS) entry which is preliminary data.</text>
</comment>
<evidence type="ECO:0000256" key="9">
    <source>
        <dbReference type="RuleBase" id="RU362006"/>
    </source>
</evidence>
<dbReference type="Proteomes" id="UP000424527">
    <property type="component" value="Unassembled WGS sequence"/>
</dbReference>
<evidence type="ECO:0000256" key="4">
    <source>
        <dbReference type="ARBA" id="ARBA00022824"/>
    </source>
</evidence>
<reference evidence="11 12" key="1">
    <citation type="submission" date="2019-07" db="EMBL/GenBank/DDBJ databases">
        <title>Chromosome genome assembly for large yellow croaker.</title>
        <authorList>
            <person name="Xiao S."/>
        </authorList>
    </citation>
    <scope>NUCLEOTIDE SEQUENCE [LARGE SCALE GENOMIC DNA]</scope>
    <source>
        <strain evidence="11">JMULYC20181020</strain>
        <tissue evidence="11">Muscle</tissue>
    </source>
</reference>
<dbReference type="PANTHER" id="PTHR12300:SF133">
    <property type="entry name" value="RECEPTOR EXPRESSION-ENHANCING PROTEIN 6"/>
    <property type="match status" value="1"/>
</dbReference>
<accession>A0A6G0HDP8</accession>
<keyword evidence="12" id="KW-1185">Reference proteome</keyword>
<keyword evidence="11" id="KW-0675">Receptor</keyword>
<dbReference type="GO" id="GO:0030665">
    <property type="term" value="C:clathrin-coated vesicle membrane"/>
    <property type="evidence" value="ECO:0007669"/>
    <property type="project" value="UniProtKB-SubCell"/>
</dbReference>
<feature type="transmembrane region" description="Helical" evidence="9">
    <location>
        <begin position="20"/>
        <end position="41"/>
    </location>
</feature>
<comment type="subcellular location">
    <subcellularLocation>
        <location evidence="8">Cytoplasmic vesicle</location>
        <location evidence="8">Clathrin-coated vesicle membrane</location>
        <topology evidence="8">Multi-pass membrane protein</topology>
    </subcellularLocation>
    <subcellularLocation>
        <location evidence="1">Endoplasmic reticulum membrane</location>
        <topology evidence="1">Multi-pass membrane protein</topology>
    </subcellularLocation>
    <subcellularLocation>
        <location evidence="9">Membrane</location>
        <topology evidence="9">Multi-pass membrane protein</topology>
    </subcellularLocation>
</comment>
<comment type="caution">
    <text evidence="9">Lacks conserved residue(s) required for the propagation of feature annotation.</text>
</comment>
<comment type="similarity">
    <text evidence="2 9">Belongs to the DP1 family.</text>
</comment>
<proteinExistence type="inferred from homology"/>
<evidence type="ECO:0000256" key="7">
    <source>
        <dbReference type="ARBA" id="ARBA00023329"/>
    </source>
</evidence>